<dbReference type="AlphaFoldDB" id="A0A6G0P1C0"/>
<dbReference type="EMBL" id="QXGC01000534">
    <property type="protein sequence ID" value="KAE9230999.1"/>
    <property type="molecule type" value="Genomic_DNA"/>
</dbReference>
<gene>
    <name evidence="3" type="ORF">PF004_g10337</name>
</gene>
<accession>A0A6G0P1C0</accession>
<feature type="domain" description="Reverse transcriptase/retrotransposon-derived protein RNase H-like" evidence="2">
    <location>
        <begin position="13"/>
        <end position="106"/>
    </location>
</feature>
<dbReference type="Proteomes" id="UP000476176">
    <property type="component" value="Unassembled WGS sequence"/>
</dbReference>
<feature type="compositionally biased region" description="Polar residues" evidence="1">
    <location>
        <begin position="222"/>
        <end position="232"/>
    </location>
</feature>
<dbReference type="PANTHER" id="PTHR34072:SF58">
    <property type="entry name" value="DNA (CYTOSINE-5-)-METHYLTRANSFERASE"/>
    <property type="match status" value="1"/>
</dbReference>
<dbReference type="InterPro" id="IPR041577">
    <property type="entry name" value="RT_RNaseH_2"/>
</dbReference>
<dbReference type="PANTHER" id="PTHR34072">
    <property type="entry name" value="ENZYMATIC POLYPROTEIN-RELATED"/>
    <property type="match status" value="1"/>
</dbReference>
<feature type="region of interest" description="Disordered" evidence="1">
    <location>
        <begin position="185"/>
        <end position="318"/>
    </location>
</feature>
<organism evidence="3 4">
    <name type="scientific">Phytophthora fragariae</name>
    <dbReference type="NCBI Taxonomy" id="53985"/>
    <lineage>
        <taxon>Eukaryota</taxon>
        <taxon>Sar</taxon>
        <taxon>Stramenopiles</taxon>
        <taxon>Oomycota</taxon>
        <taxon>Peronosporomycetes</taxon>
        <taxon>Peronosporales</taxon>
        <taxon>Peronosporaceae</taxon>
        <taxon>Phytophthora</taxon>
    </lineage>
</organism>
<evidence type="ECO:0000313" key="3">
    <source>
        <dbReference type="EMBL" id="KAE9230999.1"/>
    </source>
</evidence>
<dbReference type="SUPFAM" id="SSF56672">
    <property type="entry name" value="DNA/RNA polymerases"/>
    <property type="match status" value="1"/>
</dbReference>
<protein>
    <recommendedName>
        <fullName evidence="2">Reverse transcriptase/retrotransposon-derived protein RNase H-like domain-containing protein</fullName>
    </recommendedName>
</protein>
<comment type="caution">
    <text evidence="3">The sequence shown here is derived from an EMBL/GenBank/DDBJ whole genome shotgun (WGS) entry which is preliminary data.</text>
</comment>
<evidence type="ECO:0000313" key="4">
    <source>
        <dbReference type="Proteomes" id="UP000476176"/>
    </source>
</evidence>
<evidence type="ECO:0000259" key="2">
    <source>
        <dbReference type="Pfam" id="PF17919"/>
    </source>
</evidence>
<proteinExistence type="predicted"/>
<evidence type="ECO:0000256" key="1">
    <source>
        <dbReference type="SAM" id="MobiDB-lite"/>
    </source>
</evidence>
<reference evidence="3 4" key="1">
    <citation type="submission" date="2018-09" db="EMBL/GenBank/DDBJ databases">
        <title>Genomic investigation of the strawberry pathogen Phytophthora fragariae indicates pathogenicity is determined by transcriptional variation in three key races.</title>
        <authorList>
            <person name="Adams T.M."/>
            <person name="Armitage A.D."/>
            <person name="Sobczyk M.K."/>
            <person name="Bates H.J."/>
            <person name="Dunwell J.M."/>
            <person name="Nellist C.F."/>
            <person name="Harrison R.J."/>
        </authorList>
    </citation>
    <scope>NUCLEOTIDE SEQUENCE [LARGE SCALE GENOMIC DNA]</scope>
    <source>
        <strain evidence="3 4">BC-23</strain>
    </source>
</reference>
<dbReference type="Pfam" id="PF17919">
    <property type="entry name" value="RT_RNaseH_2"/>
    <property type="match status" value="1"/>
</dbReference>
<dbReference type="InterPro" id="IPR043502">
    <property type="entry name" value="DNA/RNA_pol_sf"/>
</dbReference>
<feature type="compositionally biased region" description="Basic and acidic residues" evidence="1">
    <location>
        <begin position="294"/>
        <end position="318"/>
    </location>
</feature>
<sequence>MTKLLREDADWEWTIEQETVLEHVKMLRTEKPLLAYPDFSLPFRVVTDASKVGLEACLMQDQGRGWQPMDYASKFNSKAEGNYGLMELECLVVVWAIKLFRPYLWALTLQEYDFEVEYRPGATNVVADALSRIPAKALAAGGRKRRARRQTTGCVLDVQTAAETAGRSSEATNVATTLCGVDTASASIDGRSKNPTTTSGDHREEDQTMTTTDDEDRDLVTPSATASSTSKGNLLEDQRRQGHRDATVPVKTRSREPAESAPSSRPMTRAAKRRAGKMIRQTEEGVQHANGLQRLEKRTGREVKGTFDGDQAREVVNE</sequence>
<feature type="compositionally biased region" description="Basic and acidic residues" evidence="1">
    <location>
        <begin position="234"/>
        <end position="246"/>
    </location>
</feature>
<dbReference type="CDD" id="cd09274">
    <property type="entry name" value="RNase_HI_RT_Ty3"/>
    <property type="match status" value="1"/>
</dbReference>
<name>A0A6G0P1C0_9STRA</name>